<name>A6HI68_RAT</name>
<evidence type="ECO:0000313" key="1">
    <source>
        <dbReference type="EMBL" id="EDM05723.1"/>
    </source>
</evidence>
<feature type="non-terminal residue" evidence="1">
    <location>
        <position position="34"/>
    </location>
</feature>
<evidence type="ECO:0000313" key="2">
    <source>
        <dbReference type="Proteomes" id="UP000234681"/>
    </source>
</evidence>
<dbReference type="AlphaFoldDB" id="A6HI68"/>
<gene>
    <name evidence="1" type="ORF">rCG_35035</name>
</gene>
<proteinExistence type="predicted"/>
<sequence length="34" mass="3924">MAQQGCWGYRCMPSPVAFFYMDSEVQAFGHLAYM</sequence>
<dbReference type="Proteomes" id="UP000234681">
    <property type="component" value="Chromosome 10"/>
</dbReference>
<organism evidence="1 2">
    <name type="scientific">Rattus norvegicus</name>
    <name type="common">Rat</name>
    <dbReference type="NCBI Taxonomy" id="10116"/>
    <lineage>
        <taxon>Eukaryota</taxon>
        <taxon>Metazoa</taxon>
        <taxon>Chordata</taxon>
        <taxon>Craniata</taxon>
        <taxon>Vertebrata</taxon>
        <taxon>Euteleostomi</taxon>
        <taxon>Mammalia</taxon>
        <taxon>Eutheria</taxon>
        <taxon>Euarchontoglires</taxon>
        <taxon>Glires</taxon>
        <taxon>Rodentia</taxon>
        <taxon>Myomorpha</taxon>
        <taxon>Muroidea</taxon>
        <taxon>Muridae</taxon>
        <taxon>Murinae</taxon>
        <taxon>Rattus</taxon>
    </lineage>
</organism>
<accession>A6HI68</accession>
<reference evidence="1 2" key="1">
    <citation type="submission" date="2005-07" db="EMBL/GenBank/DDBJ databases">
        <authorList>
            <person name="Mural R.J."/>
            <person name="Li P.W."/>
            <person name="Adams M.D."/>
            <person name="Amanatides P.G."/>
            <person name="Baden-Tillson H."/>
            <person name="Barnstead M."/>
            <person name="Chin S.H."/>
            <person name="Dew I."/>
            <person name="Evans C.A."/>
            <person name="Ferriera S."/>
            <person name="Flanigan M."/>
            <person name="Fosler C."/>
            <person name="Glodek A."/>
            <person name="Gu Z."/>
            <person name="Holt R.A."/>
            <person name="Jennings D."/>
            <person name="Kraft C.L."/>
            <person name="Lu F."/>
            <person name="Nguyen T."/>
            <person name="Nusskern D.R."/>
            <person name="Pfannkoch C.M."/>
            <person name="Sitter C."/>
            <person name="Sutton G.G."/>
            <person name="Venter J.C."/>
            <person name="Wang Z."/>
            <person name="Woodage T."/>
            <person name="Zheng X.H."/>
            <person name="Zhong F."/>
        </authorList>
    </citation>
    <scope>NUCLEOTIDE SEQUENCE [LARGE SCALE GENOMIC DNA]</scope>
    <source>
        <strain>BN</strain>
        <strain evidence="2">Sprague-Dawley</strain>
    </source>
</reference>
<protein>
    <submittedName>
        <fullName evidence="1">RCG35035</fullName>
    </submittedName>
</protein>
<dbReference type="EMBL" id="CH473948">
    <property type="protein sequence ID" value="EDM05723.1"/>
    <property type="molecule type" value="Genomic_DNA"/>
</dbReference>